<dbReference type="InterPro" id="IPR011129">
    <property type="entry name" value="CSD"/>
</dbReference>
<evidence type="ECO:0000313" key="4">
    <source>
        <dbReference type="EMBL" id="HED09786.1"/>
    </source>
</evidence>
<name>A0A7V1LKN9_CALAY</name>
<dbReference type="EMBL" id="DRLD01000101">
    <property type="protein sequence ID" value="HED09786.1"/>
    <property type="molecule type" value="Genomic_DNA"/>
</dbReference>
<comment type="subcellular location">
    <subcellularLocation>
        <location evidence="1">Cytoplasm</location>
    </subcellularLocation>
</comment>
<comment type="caution">
    <text evidence="4">The sequence shown here is derived from an EMBL/GenBank/DDBJ whole genome shotgun (WGS) entry which is preliminary data.</text>
</comment>
<dbReference type="InterPro" id="IPR012156">
    <property type="entry name" value="Cold_shock_CspA"/>
</dbReference>
<evidence type="ECO:0000259" key="3">
    <source>
        <dbReference type="PROSITE" id="PS51857"/>
    </source>
</evidence>
<evidence type="ECO:0000256" key="2">
    <source>
        <dbReference type="ARBA" id="ARBA00022490"/>
    </source>
</evidence>
<evidence type="ECO:0000256" key="1">
    <source>
        <dbReference type="ARBA" id="ARBA00004496"/>
    </source>
</evidence>
<dbReference type="InterPro" id="IPR012340">
    <property type="entry name" value="NA-bd_OB-fold"/>
</dbReference>
<proteinExistence type="predicted"/>
<dbReference type="GO" id="GO:0003676">
    <property type="term" value="F:nucleic acid binding"/>
    <property type="evidence" value="ECO:0007669"/>
    <property type="project" value="InterPro"/>
</dbReference>
<dbReference type="SUPFAM" id="SSF50249">
    <property type="entry name" value="Nucleic acid-binding proteins"/>
    <property type="match status" value="1"/>
</dbReference>
<reference evidence="4" key="1">
    <citation type="journal article" date="2020" name="mSystems">
        <title>Genome- and Community-Level Interaction Insights into Carbon Utilization and Element Cycling Functions of Hydrothermarchaeota in Hydrothermal Sediment.</title>
        <authorList>
            <person name="Zhou Z."/>
            <person name="Liu Y."/>
            <person name="Xu W."/>
            <person name="Pan J."/>
            <person name="Luo Z.H."/>
            <person name="Li M."/>
        </authorList>
    </citation>
    <scope>NUCLEOTIDE SEQUENCE [LARGE SCALE GENOMIC DNA]</scope>
    <source>
        <strain evidence="4">HyVt-456</strain>
    </source>
</reference>
<feature type="domain" description="CSD" evidence="3">
    <location>
        <begin position="1"/>
        <end position="67"/>
    </location>
</feature>
<dbReference type="PROSITE" id="PS51857">
    <property type="entry name" value="CSD_2"/>
    <property type="match status" value="1"/>
</dbReference>
<keyword evidence="2" id="KW-0963">Cytoplasm</keyword>
<dbReference type="PRINTS" id="PR00050">
    <property type="entry name" value="COLDSHOCK"/>
</dbReference>
<gene>
    <name evidence="4" type="ORF">ENJ10_03780</name>
</gene>
<dbReference type="InterPro" id="IPR002059">
    <property type="entry name" value="CSP_DNA-bd"/>
</dbReference>
<sequence>MKTGIIKMYNAQRGFGFIIEDETEDELFLNASDLHPTARNKKLREGQRVKFDIRSDMKGDKAVNVRPA</sequence>
<dbReference type="GO" id="GO:0005829">
    <property type="term" value="C:cytosol"/>
    <property type="evidence" value="ECO:0007669"/>
    <property type="project" value="UniProtKB-ARBA"/>
</dbReference>
<dbReference type="SMART" id="SM00357">
    <property type="entry name" value="CSP"/>
    <property type="match status" value="1"/>
</dbReference>
<organism evidence="4">
    <name type="scientific">Caldithrix abyssi</name>
    <dbReference type="NCBI Taxonomy" id="187145"/>
    <lineage>
        <taxon>Bacteria</taxon>
        <taxon>Pseudomonadati</taxon>
        <taxon>Calditrichota</taxon>
        <taxon>Calditrichia</taxon>
        <taxon>Calditrichales</taxon>
        <taxon>Calditrichaceae</taxon>
        <taxon>Caldithrix</taxon>
    </lineage>
</organism>
<dbReference type="Gene3D" id="2.40.50.140">
    <property type="entry name" value="Nucleic acid-binding proteins"/>
    <property type="match status" value="1"/>
</dbReference>
<dbReference type="Proteomes" id="UP000886005">
    <property type="component" value="Unassembled WGS sequence"/>
</dbReference>
<accession>A0A7V1LKN9</accession>
<protein>
    <submittedName>
        <fullName evidence="4">Cold shock domain-containing protein</fullName>
    </submittedName>
</protein>
<dbReference type="AlphaFoldDB" id="A0A7V1LKN9"/>
<dbReference type="PIRSF" id="PIRSF002599">
    <property type="entry name" value="Cold_shock_A"/>
    <property type="match status" value="1"/>
</dbReference>
<dbReference type="Pfam" id="PF00313">
    <property type="entry name" value="CSD"/>
    <property type="match status" value="1"/>
</dbReference>